<dbReference type="EMBL" id="CM029046">
    <property type="protein sequence ID" value="KAG2592348.1"/>
    <property type="molecule type" value="Genomic_DNA"/>
</dbReference>
<sequence length="298" mass="32218">MLRHAFAPGLTANPRRDRDEAASRYLQGAEQAGGRRRRSRWRPGGKSWRPHCLLLAGASRQKSRGAGRAFARRRRRAAVAVAARAPSTSEPRWLASGLPEPRRAATRRRTVRSRRRRAHPPRARRGARRTRGESGRQTQTPRLSQTPFRNPVQICLAPAGQGRRGEPAGAPDATARRPAGRARTPGVRRRGVAPAGPRARLYSCFPPSAPVTSRAPAGLERPVCRRPSPSSAATSACPEWLRRGIIGTWEALPAPAGAAGAAGDGPRVCSEAAAARSLIGLLTGTYPPLPRPYPQQYN</sequence>
<feature type="compositionally biased region" description="Basic residues" evidence="1">
    <location>
        <begin position="104"/>
        <end position="129"/>
    </location>
</feature>
<comment type="caution">
    <text evidence="2">The sequence shown here is derived from an EMBL/GenBank/DDBJ whole genome shotgun (WGS) entry which is preliminary data.</text>
</comment>
<protein>
    <submittedName>
        <fullName evidence="2">Uncharacterized protein</fullName>
    </submittedName>
</protein>
<feature type="compositionally biased region" description="Polar residues" evidence="1">
    <location>
        <begin position="135"/>
        <end position="148"/>
    </location>
</feature>
<evidence type="ECO:0000256" key="1">
    <source>
        <dbReference type="SAM" id="MobiDB-lite"/>
    </source>
</evidence>
<feature type="compositionally biased region" description="Basic residues" evidence="1">
    <location>
        <begin position="34"/>
        <end position="43"/>
    </location>
</feature>
<dbReference type="Proteomes" id="UP000823388">
    <property type="component" value="Chromosome 5N"/>
</dbReference>
<organism evidence="2 3">
    <name type="scientific">Panicum virgatum</name>
    <name type="common">Blackwell switchgrass</name>
    <dbReference type="NCBI Taxonomy" id="38727"/>
    <lineage>
        <taxon>Eukaryota</taxon>
        <taxon>Viridiplantae</taxon>
        <taxon>Streptophyta</taxon>
        <taxon>Embryophyta</taxon>
        <taxon>Tracheophyta</taxon>
        <taxon>Spermatophyta</taxon>
        <taxon>Magnoliopsida</taxon>
        <taxon>Liliopsida</taxon>
        <taxon>Poales</taxon>
        <taxon>Poaceae</taxon>
        <taxon>PACMAD clade</taxon>
        <taxon>Panicoideae</taxon>
        <taxon>Panicodae</taxon>
        <taxon>Paniceae</taxon>
        <taxon>Panicinae</taxon>
        <taxon>Panicum</taxon>
        <taxon>Panicum sect. Hiantes</taxon>
    </lineage>
</organism>
<feature type="region of interest" description="Disordered" evidence="1">
    <location>
        <begin position="81"/>
        <end position="200"/>
    </location>
</feature>
<keyword evidence="3" id="KW-1185">Reference proteome</keyword>
<accession>A0A8T0S5J7</accession>
<name>A0A8T0S5J7_PANVG</name>
<dbReference type="AlphaFoldDB" id="A0A8T0S5J7"/>
<feature type="compositionally biased region" description="Low complexity" evidence="1">
    <location>
        <begin position="167"/>
        <end position="185"/>
    </location>
</feature>
<feature type="region of interest" description="Disordered" evidence="1">
    <location>
        <begin position="1"/>
        <end position="49"/>
    </location>
</feature>
<reference evidence="2 3" key="1">
    <citation type="submission" date="2020-05" db="EMBL/GenBank/DDBJ databases">
        <title>WGS assembly of Panicum virgatum.</title>
        <authorList>
            <person name="Lovell J.T."/>
            <person name="Jenkins J."/>
            <person name="Shu S."/>
            <person name="Juenger T.E."/>
            <person name="Schmutz J."/>
        </authorList>
    </citation>
    <scope>NUCLEOTIDE SEQUENCE [LARGE SCALE GENOMIC DNA]</scope>
    <source>
        <strain evidence="3">cv. AP13</strain>
    </source>
</reference>
<evidence type="ECO:0000313" key="3">
    <source>
        <dbReference type="Proteomes" id="UP000823388"/>
    </source>
</evidence>
<gene>
    <name evidence="2" type="ORF">PVAP13_5NG553386</name>
</gene>
<evidence type="ECO:0000313" key="2">
    <source>
        <dbReference type="EMBL" id="KAG2592348.1"/>
    </source>
</evidence>
<proteinExistence type="predicted"/>